<feature type="domain" description="SusE outer membrane protein" evidence="2">
    <location>
        <begin position="32"/>
        <end position="133"/>
    </location>
</feature>
<dbReference type="RefSeq" id="WP_191190744.1">
    <property type="nucleotide sequence ID" value="NZ_JACWMY010000011.1"/>
</dbReference>
<dbReference type="InterPro" id="IPR032187">
    <property type="entry name" value="SusF/SusE-like_C"/>
</dbReference>
<evidence type="ECO:0000259" key="2">
    <source>
        <dbReference type="Pfam" id="PF14292"/>
    </source>
</evidence>
<dbReference type="Proteomes" id="UP000606600">
    <property type="component" value="Unassembled WGS sequence"/>
</dbReference>
<evidence type="ECO:0000313" key="5">
    <source>
        <dbReference type="Proteomes" id="UP000606600"/>
    </source>
</evidence>
<organism evidence="4 5">
    <name type="scientific">Mucilaginibacter pankratovii</name>
    <dbReference type="NCBI Taxonomy" id="2772110"/>
    <lineage>
        <taxon>Bacteria</taxon>
        <taxon>Pseudomonadati</taxon>
        <taxon>Bacteroidota</taxon>
        <taxon>Sphingobacteriia</taxon>
        <taxon>Sphingobacteriales</taxon>
        <taxon>Sphingobacteriaceae</taxon>
        <taxon>Mucilaginibacter</taxon>
    </lineage>
</organism>
<reference evidence="4 5" key="1">
    <citation type="submission" date="2020-09" db="EMBL/GenBank/DDBJ databases">
        <title>Novel species of Mucilaginibacter isolated from a glacier on the Tibetan Plateau.</title>
        <authorList>
            <person name="Liu Q."/>
            <person name="Xin Y.-H."/>
        </authorList>
    </citation>
    <scope>NUCLEOTIDE SEQUENCE [LARGE SCALE GENOMIC DNA]</scope>
    <source>
        <strain evidence="4 5">ZT4R22</strain>
    </source>
</reference>
<evidence type="ECO:0000313" key="4">
    <source>
        <dbReference type="EMBL" id="MBD1366083.1"/>
    </source>
</evidence>
<gene>
    <name evidence="4" type="ORF">IDJ77_19890</name>
</gene>
<dbReference type="Pfam" id="PF14292">
    <property type="entry name" value="SusE"/>
    <property type="match status" value="1"/>
</dbReference>
<protein>
    <submittedName>
        <fullName evidence="4">SusE domain-containing protein</fullName>
    </submittedName>
</protein>
<keyword evidence="1" id="KW-0732">Signal</keyword>
<dbReference type="InterPro" id="IPR025970">
    <property type="entry name" value="SusE"/>
</dbReference>
<feature type="signal peptide" evidence="1">
    <location>
        <begin position="1"/>
        <end position="18"/>
    </location>
</feature>
<evidence type="ECO:0000256" key="1">
    <source>
        <dbReference type="SAM" id="SignalP"/>
    </source>
</evidence>
<evidence type="ECO:0000259" key="3">
    <source>
        <dbReference type="Pfam" id="PF16411"/>
    </source>
</evidence>
<keyword evidence="5" id="KW-1185">Reference proteome</keyword>
<feature type="domain" description="Outer membrane protein SusF/SusE-like C-terminal" evidence="3">
    <location>
        <begin position="259"/>
        <end position="351"/>
    </location>
</feature>
<accession>A0ABR7WUV6</accession>
<proteinExistence type="predicted"/>
<dbReference type="Gene3D" id="2.60.40.3620">
    <property type="match status" value="2"/>
</dbReference>
<dbReference type="PROSITE" id="PS51257">
    <property type="entry name" value="PROKAR_LIPOPROTEIN"/>
    <property type="match status" value="1"/>
</dbReference>
<name>A0ABR7WUV6_9SPHI</name>
<dbReference type="CDD" id="cd12956">
    <property type="entry name" value="CBM_SusE-F_like"/>
    <property type="match status" value="1"/>
</dbReference>
<dbReference type="Pfam" id="PF16411">
    <property type="entry name" value="SusF_SusE"/>
    <property type="match status" value="1"/>
</dbReference>
<sequence>MKKFLYLSLLLVGCLVYACTKDKTLTKLATVAFPSTLTASTNAVALNKANDTTSVVTFSWPAVTYPVKASVTYTLQIDVPADTVGTAAWGNATNLTIGKDALSKSYKGKDLNALAISKGLATGAAGTLVFRVRAYQDQYAFSKPVTLAITPYAPAPTIPVLYIPGNYQGWSPGSAPVAAALKPKIYEAYVYMPTADNYYFKFTSSPDWDHINYGDAGGGSITEDGAAGGLVSPGPGYIQVSINLNTKKWSAVPTNAWSIIGDATPGGWGGDTQLTYDPVKQVWSVTCDMISTGSFKFRANNEWVIDFGVTKEGKLAYADSPVFGYDGSLDNITVPSNGNYTITLDLHDPTNYKYTLKKN</sequence>
<dbReference type="CDD" id="cd12967">
    <property type="entry name" value="CBM_SusE-F_like_u1"/>
    <property type="match status" value="1"/>
</dbReference>
<feature type="chain" id="PRO_5046860681" evidence="1">
    <location>
        <begin position="19"/>
        <end position="359"/>
    </location>
</feature>
<comment type="caution">
    <text evidence="4">The sequence shown here is derived from an EMBL/GenBank/DDBJ whole genome shotgun (WGS) entry which is preliminary data.</text>
</comment>
<dbReference type="EMBL" id="JACWMY010000011">
    <property type="protein sequence ID" value="MBD1366083.1"/>
    <property type="molecule type" value="Genomic_DNA"/>
</dbReference>